<comment type="caution">
    <text evidence="2">The sequence shown here is derived from an EMBL/GenBank/DDBJ whole genome shotgun (WGS) entry which is preliminary data.</text>
</comment>
<keyword evidence="3" id="KW-1185">Reference proteome</keyword>
<evidence type="ECO:0000256" key="1">
    <source>
        <dbReference type="SAM" id="MobiDB-lite"/>
    </source>
</evidence>
<accession>A0AAV0AZK4</accession>
<dbReference type="Proteomes" id="UP001153365">
    <property type="component" value="Unassembled WGS sequence"/>
</dbReference>
<name>A0AAV0AZK4_PHAPC</name>
<proteinExistence type="predicted"/>
<evidence type="ECO:0000313" key="2">
    <source>
        <dbReference type="EMBL" id="CAH7674729.1"/>
    </source>
</evidence>
<dbReference type="AlphaFoldDB" id="A0AAV0AZK4"/>
<evidence type="ECO:0000313" key="3">
    <source>
        <dbReference type="Proteomes" id="UP001153365"/>
    </source>
</evidence>
<organism evidence="2 3">
    <name type="scientific">Phakopsora pachyrhizi</name>
    <name type="common">Asian soybean rust disease fungus</name>
    <dbReference type="NCBI Taxonomy" id="170000"/>
    <lineage>
        <taxon>Eukaryota</taxon>
        <taxon>Fungi</taxon>
        <taxon>Dikarya</taxon>
        <taxon>Basidiomycota</taxon>
        <taxon>Pucciniomycotina</taxon>
        <taxon>Pucciniomycetes</taxon>
        <taxon>Pucciniales</taxon>
        <taxon>Phakopsoraceae</taxon>
        <taxon>Phakopsora</taxon>
    </lineage>
</organism>
<gene>
    <name evidence="2" type="ORF">PPACK8108_LOCUS9659</name>
</gene>
<sequence>MGVDEKEEGEAEKKLIEQSTAEWLAGIEGRATMGATQQWNLGSKDAKEDSWGPNSVDNDDGWMEFWGLSEKIRAVDGAGEASDLPMRGMDVADGGHHTLRMEVMEEDKALYEPFEKLIFSVFELWGNSKRKGVKDKDRIRTIKGLKDKEGKIKDKDRIRITKGLKDKERKIKE</sequence>
<feature type="region of interest" description="Disordered" evidence="1">
    <location>
        <begin position="35"/>
        <end position="56"/>
    </location>
</feature>
<dbReference type="EMBL" id="CALTRL010002123">
    <property type="protein sequence ID" value="CAH7674729.1"/>
    <property type="molecule type" value="Genomic_DNA"/>
</dbReference>
<protein>
    <submittedName>
        <fullName evidence="2">Uncharacterized protein</fullName>
    </submittedName>
</protein>
<reference evidence="2" key="1">
    <citation type="submission" date="2022-06" db="EMBL/GenBank/DDBJ databases">
        <authorList>
            <consortium name="SYNGENTA / RWTH Aachen University"/>
        </authorList>
    </citation>
    <scope>NUCLEOTIDE SEQUENCE</scope>
</reference>